<dbReference type="InterPro" id="IPR000873">
    <property type="entry name" value="AMP-dep_synth/lig_dom"/>
</dbReference>
<dbReference type="Proteomes" id="UP000280346">
    <property type="component" value="Unassembled WGS sequence"/>
</dbReference>
<dbReference type="SMART" id="SM00824">
    <property type="entry name" value="PKS_TE"/>
    <property type="match status" value="1"/>
</dbReference>
<feature type="domain" description="Carrier" evidence="6">
    <location>
        <begin position="2070"/>
        <end position="2145"/>
    </location>
</feature>
<dbReference type="Gene3D" id="3.40.50.1820">
    <property type="entry name" value="alpha/beta hydrolase"/>
    <property type="match status" value="1"/>
</dbReference>
<dbReference type="Gene3D" id="3.30.559.10">
    <property type="entry name" value="Chloramphenicol acetyltransferase-like domain"/>
    <property type="match status" value="2"/>
</dbReference>
<evidence type="ECO:0000256" key="2">
    <source>
        <dbReference type="ARBA" id="ARBA00006432"/>
    </source>
</evidence>
<dbReference type="PROSITE" id="PS00012">
    <property type="entry name" value="PHOSPHOPANTETHEINE"/>
    <property type="match status" value="2"/>
</dbReference>
<dbReference type="InterPro" id="IPR045851">
    <property type="entry name" value="AMP-bd_C_sf"/>
</dbReference>
<dbReference type="FunFam" id="3.40.50.980:FF:000001">
    <property type="entry name" value="Non-ribosomal peptide synthetase"/>
    <property type="match status" value="1"/>
</dbReference>
<dbReference type="PROSITE" id="PS00455">
    <property type="entry name" value="AMP_BINDING"/>
    <property type="match status" value="2"/>
</dbReference>
<dbReference type="InterPro" id="IPR001242">
    <property type="entry name" value="Condensation_dom"/>
</dbReference>
<dbReference type="Pfam" id="PF00668">
    <property type="entry name" value="Condensation"/>
    <property type="match status" value="2"/>
</dbReference>
<dbReference type="Pfam" id="PF00501">
    <property type="entry name" value="AMP-binding"/>
    <property type="match status" value="2"/>
</dbReference>
<dbReference type="InterPro" id="IPR020802">
    <property type="entry name" value="TesA-like"/>
</dbReference>
<keyword evidence="8" id="KW-1185">Reference proteome</keyword>
<gene>
    <name evidence="7" type="ORF">EJ913_19305</name>
</gene>
<evidence type="ECO:0000256" key="4">
    <source>
        <dbReference type="ARBA" id="ARBA00022553"/>
    </source>
</evidence>
<dbReference type="Pfam" id="PF00975">
    <property type="entry name" value="Thioesterase"/>
    <property type="match status" value="1"/>
</dbReference>
<sequence>MEQDTAMRDIPLVGTQLGIWLADQVATRKNAYVIAHAIELRGAVDADRLARAIRLGLAEADTVTATYAQRDGAAFQTVREPGDALLVPEPERLDVTGAADPAGVARAVMEADLAQDLTADGCAPLCRQILIDASTAGEGPRWFWYQRYHHIMLDGFSFNALTRRIATLYGALMRDEPAGESPFVSVAAVVEEERAYEASAGFEKDRAFWRDCCATLPAPFTLSTRGGKPTEQQATSEVVGHAARLAPETAAGLRDLAGAGKVAVSDLIMAAIAVYLYRLSGESRQVVGFPFMRRMGSVAIDSVAPVVNVLPLRIDVTDELTLTAVAGRIRAALKETRRHQRYDAERIQRDLNLVGSGKGLYGPIVNYRMFDYDLDFAGVGGVTHHLATGPVDDFEFGVLIQGEAVTLELRADRTRYDTADLARHAERLNGLLDAVLRDPATPAGRMPVIGRAEAEAIAAWSAGPVFDAPSRPSSVIDVLYRQAQETPDATALVFGNTTLSFAELSRRVSRVARALIRRGVGTGNVIAVAVPRSVDTVVAMLAVMASGATHLPLDLDYPSDRLAMMCEDARPVCALTWSLVAGRLPAGLDILRLDDPEFMAACEELSGAPVTASERRGVLDGATVAYVIFTSGSTGRPKGVMNTHGALLNLLLSHTGTLYGPALSAFAKRRPGRTLRAAHTHSFSFDSSWLQMFWMLLGQELHVFDEDMRRDAYALVQEVERRRIDALDLPPSFCAQMLACGLMAPDRHRPTMILIGGEAASPALWAELRRHPDLHACNLYGPTENTVDTLRAPVSVSERPVVGRPVGNVRVHVLDARLRPVPVGVVGELYIAGKGLAKGYLGRPDLTAQRFVADPFQPGAVMYRTGDLVRWSGDGQVDFLGRADHQIKVRGYRIEVGEIEGALQKLPGVESALVLAEAMNDSHRLIAYCVLPGIAEEERGPAARALLRGLRDTLPDYMVPAALVVLGAFPLNVNGKVDKARLPPPMTAEGDAEPATLEETILCQAMATVLKLPAVGAEADFFALGGDSITAIALGSALRARGYQLRPRDVFTGRDPRRMALALTRFEPAAGTAPTALAVAPLADLGALEARYGAVAAVVPVLPLQKGMLFHTQLGDRASVYNSFTRLDLEGPLDVERLRNAFDAVLRRYPQLGGLFDMGGREDGRDEPIFLMPALPTGEKHLWPWEEHDLAGLDDAAQTAEMARIEADIVGRDYLAPRFRSLLNAALIRRGEGRCALLIAIHHLVVDGWSTPLILRDLLKAYGESADRLPPLAVDYPAVIGQLAARDPEPSRAVWARALDGVTPTVLFDRTAATGGVEECEVRLPKATTGALLARIRRDGLTLNVVMQAVWGLVLGSMAGREDVVFGTPISGRSGAVEGIAEQVGLFLNTIPVRVRLRPETSLWAQMPAMQDRHIELMENDGLGLGDIQALAGGATLFDSLLVVENYPDSDYLGHDLDGVAVRGIHNRGYSHYPLALLVLPGEELTLLVENRGALPDPRRLADRLLGLLTGLIEQPERPVAAIPLQTDEERRFLAAVNDTARALPAVTLRDTLVAQAARTPDAVALIDAEHSLTFRAVRHQVADLARRLRAAGVRPGDVVAVGLPRSARLSLALLAVVEAGAAYLPLDLGYPAERLGFMLDDAKPRALVTDAATRGLFGDAVPVLAFDALIEGSGDGMEAVPDNGLTTDHPAYVIYTSGTTGRPKGVAVSHGAIVNRILWMQHEYPLTADDVILQKTPCGFDVSVWEFFWSFMVGARLVMAPPDAHRDPAALVDLIDRHRVTTLHFVPSMLAIFTATVIEQFGSDAPVCASLSRVFCSGEALGKTLAREFSGRFTAELHNLYGPTEAAVDVTHAPAFGDLSQGGAGVPIGRPVWNTQLRILDHALRPVPIGVGGELYLCGAQLAIGYLGRPDLTASRFVADPFDSGARMYRTGDLARWLPDGAVEYLGRSDHQIKIRGQRVELGEIENQIERLPGIEHAVVHAVVLGDRRKAAPGMDERQLVAYLVPASGHRPADPDAVKTALATTLPAHMVPVAYVHLDTLPLSANGKLDRKALPSPGGALPARDAGRPPAPGLESRLAAIFAELLGLERVGADDDFFAIGGHSLLAMRLAARIRGDLKRQIAVGQIMVTPTVAKLAGHLAKGELVSGLAKDGFELVIRLREGSGPPLICVYPGSGIAWQYSVLSRYLRNGMPIIGLQSPRPNGPVALSDSMEEVWDRQLAILREVQPHGPYYLLGYSLGGTVAYGLAVRLRQLGETVNFLGLLDTYPAEAHDWSGLGREDANLGAEREQEQFINDAMADVMDESLRREKEEMFGHIFANYTDAVKLLSKARTPNFDGALTLFVAEKSIPEEIDPEGSWTGRVARLDVHRLAHCSHEDILSPSSLQIVGPLLNAVIEAAGQGRNTAGADRPARLAVERIAG</sequence>
<dbReference type="FunFam" id="2.30.38.10:FF:000002">
    <property type="entry name" value="Enterobactin synthase component F"/>
    <property type="match status" value="1"/>
</dbReference>
<dbReference type="SMART" id="SM00823">
    <property type="entry name" value="PKS_PP"/>
    <property type="match status" value="2"/>
</dbReference>
<dbReference type="GO" id="GO:0009366">
    <property type="term" value="C:enterobactin synthetase complex"/>
    <property type="evidence" value="ECO:0007669"/>
    <property type="project" value="TreeGrafter"/>
</dbReference>
<dbReference type="InterPro" id="IPR025110">
    <property type="entry name" value="AMP-bd_C"/>
</dbReference>
<dbReference type="GO" id="GO:0009239">
    <property type="term" value="P:enterobactin biosynthetic process"/>
    <property type="evidence" value="ECO:0007669"/>
    <property type="project" value="TreeGrafter"/>
</dbReference>
<dbReference type="InterPro" id="IPR001031">
    <property type="entry name" value="Thioesterase"/>
</dbReference>
<dbReference type="Gene3D" id="3.30.300.30">
    <property type="match status" value="2"/>
</dbReference>
<dbReference type="FunFam" id="1.10.1200.10:FF:000005">
    <property type="entry name" value="Nonribosomal peptide synthetase 1"/>
    <property type="match status" value="1"/>
</dbReference>
<feature type="region of interest" description="Disordered" evidence="5">
    <location>
        <begin position="2053"/>
        <end position="2072"/>
    </location>
</feature>
<proteinExistence type="inferred from homology"/>
<dbReference type="InterPro" id="IPR036736">
    <property type="entry name" value="ACP-like_sf"/>
</dbReference>
<dbReference type="NCBIfam" id="TIGR01733">
    <property type="entry name" value="AA-adenyl-dom"/>
    <property type="match status" value="2"/>
</dbReference>
<evidence type="ECO:0000256" key="3">
    <source>
        <dbReference type="ARBA" id="ARBA00022450"/>
    </source>
</evidence>
<dbReference type="InterPro" id="IPR029058">
    <property type="entry name" value="AB_hydrolase_fold"/>
</dbReference>
<dbReference type="SUPFAM" id="SSF56801">
    <property type="entry name" value="Acetyl-CoA synthetase-like"/>
    <property type="match status" value="2"/>
</dbReference>
<dbReference type="PANTHER" id="PTHR45527">
    <property type="entry name" value="NONRIBOSOMAL PEPTIDE SYNTHETASE"/>
    <property type="match status" value="1"/>
</dbReference>
<feature type="domain" description="Carrier" evidence="6">
    <location>
        <begin position="993"/>
        <end position="1067"/>
    </location>
</feature>
<dbReference type="GO" id="GO:0047527">
    <property type="term" value="F:2,3-dihydroxybenzoate-serine ligase activity"/>
    <property type="evidence" value="ECO:0007669"/>
    <property type="project" value="TreeGrafter"/>
</dbReference>
<comment type="cofactor">
    <cofactor evidence="1">
        <name>pantetheine 4'-phosphate</name>
        <dbReference type="ChEBI" id="CHEBI:47942"/>
    </cofactor>
</comment>
<dbReference type="EMBL" id="RZIJ01000016">
    <property type="protein sequence ID" value="RUQ67895.1"/>
    <property type="molecule type" value="Genomic_DNA"/>
</dbReference>
<keyword evidence="4" id="KW-0597">Phosphoprotein</keyword>
<dbReference type="InterPro" id="IPR023213">
    <property type="entry name" value="CAT-like_dom_sf"/>
</dbReference>
<dbReference type="Gene3D" id="3.30.559.30">
    <property type="entry name" value="Nonribosomal peptide synthetase, condensation domain"/>
    <property type="match status" value="2"/>
</dbReference>
<dbReference type="InterPro" id="IPR010071">
    <property type="entry name" value="AA_adenyl_dom"/>
</dbReference>
<dbReference type="FunFam" id="3.40.50.12780:FF:000012">
    <property type="entry name" value="Non-ribosomal peptide synthetase"/>
    <property type="match status" value="1"/>
</dbReference>
<dbReference type="Gene3D" id="3.40.50.980">
    <property type="match status" value="4"/>
</dbReference>
<organism evidence="7 8">
    <name type="scientific">Azospirillum doebereinerae</name>
    <dbReference type="NCBI Taxonomy" id="92933"/>
    <lineage>
        <taxon>Bacteria</taxon>
        <taxon>Pseudomonadati</taxon>
        <taxon>Pseudomonadota</taxon>
        <taxon>Alphaproteobacteria</taxon>
        <taxon>Rhodospirillales</taxon>
        <taxon>Azospirillaceae</taxon>
        <taxon>Azospirillum</taxon>
    </lineage>
</organism>
<keyword evidence="3" id="KW-0596">Phosphopantetheine</keyword>
<dbReference type="Gene3D" id="2.30.38.10">
    <property type="entry name" value="Luciferase, Domain 3"/>
    <property type="match status" value="2"/>
</dbReference>
<evidence type="ECO:0000256" key="5">
    <source>
        <dbReference type="SAM" id="MobiDB-lite"/>
    </source>
</evidence>
<dbReference type="OrthoDB" id="9770470at2"/>
<dbReference type="FunFam" id="2.30.38.10:FF:000001">
    <property type="entry name" value="Non-ribosomal peptide synthetase PvdI"/>
    <property type="match status" value="1"/>
</dbReference>
<dbReference type="InterPro" id="IPR020806">
    <property type="entry name" value="PKS_PP-bd"/>
</dbReference>
<dbReference type="PANTHER" id="PTHR45527:SF1">
    <property type="entry name" value="FATTY ACID SYNTHASE"/>
    <property type="match status" value="1"/>
</dbReference>
<protein>
    <submittedName>
        <fullName evidence="7">Amino acid adenylation domain-containing protein</fullName>
    </submittedName>
</protein>
<dbReference type="Gene3D" id="1.10.1200.10">
    <property type="entry name" value="ACP-like"/>
    <property type="match status" value="1"/>
</dbReference>
<dbReference type="InterPro" id="IPR020845">
    <property type="entry name" value="AMP-binding_CS"/>
</dbReference>
<evidence type="ECO:0000256" key="1">
    <source>
        <dbReference type="ARBA" id="ARBA00001957"/>
    </source>
</evidence>
<dbReference type="InterPro" id="IPR006162">
    <property type="entry name" value="Ppantetheine_attach_site"/>
</dbReference>
<dbReference type="InterPro" id="IPR009081">
    <property type="entry name" value="PP-bd_ACP"/>
</dbReference>
<dbReference type="GO" id="GO:0031177">
    <property type="term" value="F:phosphopantetheine binding"/>
    <property type="evidence" value="ECO:0007669"/>
    <property type="project" value="InterPro"/>
</dbReference>
<dbReference type="CDD" id="cd17646">
    <property type="entry name" value="A_NRPS_AB3403-like"/>
    <property type="match status" value="1"/>
</dbReference>
<dbReference type="Pfam" id="PF00550">
    <property type="entry name" value="PP-binding"/>
    <property type="match status" value="2"/>
</dbReference>
<evidence type="ECO:0000313" key="8">
    <source>
        <dbReference type="Proteomes" id="UP000280346"/>
    </source>
</evidence>
<dbReference type="SUPFAM" id="SSF47336">
    <property type="entry name" value="ACP-like"/>
    <property type="match status" value="2"/>
</dbReference>
<dbReference type="GO" id="GO:0043041">
    <property type="term" value="P:amino acid activation for nonribosomal peptide biosynthetic process"/>
    <property type="evidence" value="ECO:0007669"/>
    <property type="project" value="TreeGrafter"/>
</dbReference>
<dbReference type="FunFam" id="3.30.300.30:FF:000010">
    <property type="entry name" value="Enterobactin synthetase component F"/>
    <property type="match status" value="1"/>
</dbReference>
<dbReference type="SUPFAM" id="SSF52777">
    <property type="entry name" value="CoA-dependent acyltransferases"/>
    <property type="match status" value="4"/>
</dbReference>
<dbReference type="FunFam" id="3.40.50.980:FF:000002">
    <property type="entry name" value="Enterobactin synthetase component F"/>
    <property type="match status" value="1"/>
</dbReference>
<dbReference type="Pfam" id="PF13193">
    <property type="entry name" value="AMP-binding_C"/>
    <property type="match status" value="2"/>
</dbReference>
<dbReference type="PROSITE" id="PS50075">
    <property type="entry name" value="CARRIER"/>
    <property type="match status" value="2"/>
</dbReference>
<reference evidence="7 8" key="1">
    <citation type="submission" date="2018-12" db="EMBL/GenBank/DDBJ databases">
        <authorList>
            <person name="Yang Y."/>
        </authorList>
    </citation>
    <scope>NUCLEOTIDE SEQUENCE [LARGE SCALE GENOMIC DNA]</scope>
    <source>
        <strain evidence="7 8">GSF71</strain>
    </source>
</reference>
<dbReference type="SUPFAM" id="SSF53474">
    <property type="entry name" value="alpha/beta-Hydrolases"/>
    <property type="match status" value="1"/>
</dbReference>
<comment type="caution">
    <text evidence="7">The sequence shown here is derived from an EMBL/GenBank/DDBJ whole genome shotgun (WGS) entry which is preliminary data.</text>
</comment>
<dbReference type="GO" id="GO:0005829">
    <property type="term" value="C:cytosol"/>
    <property type="evidence" value="ECO:0007669"/>
    <property type="project" value="TreeGrafter"/>
</dbReference>
<evidence type="ECO:0000313" key="7">
    <source>
        <dbReference type="EMBL" id="RUQ67895.1"/>
    </source>
</evidence>
<accession>A0A433J5P2</accession>
<dbReference type="CDD" id="cd05930">
    <property type="entry name" value="A_NRPS"/>
    <property type="match status" value="1"/>
</dbReference>
<name>A0A433J5P2_9PROT</name>
<comment type="similarity">
    <text evidence="2">Belongs to the ATP-dependent AMP-binding enzyme family.</text>
</comment>
<evidence type="ECO:0000259" key="6">
    <source>
        <dbReference type="PROSITE" id="PS50075"/>
    </source>
</evidence>